<dbReference type="PANTHER" id="PTHR21614">
    <property type="entry name" value="SHORT COILED COIL PROTEIN"/>
    <property type="match status" value="1"/>
</dbReference>
<comment type="caution">
    <text evidence="11">The sequence shown here is derived from an EMBL/GenBank/DDBJ whole genome shotgun (WGS) entry which is preliminary data.</text>
</comment>
<dbReference type="EMBL" id="MCOG01000239">
    <property type="protein sequence ID" value="ORY23013.1"/>
    <property type="molecule type" value="Genomic_DNA"/>
</dbReference>
<protein>
    <submittedName>
        <fullName evidence="11">Uncharacterized protein</fullName>
    </submittedName>
</protein>
<dbReference type="GO" id="GO:0005802">
    <property type="term" value="C:trans-Golgi network"/>
    <property type="evidence" value="ECO:0007669"/>
    <property type="project" value="TreeGrafter"/>
</dbReference>
<comment type="function">
    <text evidence="1">Positive regulator of amino acid starvation-induced autophagy.</text>
</comment>
<dbReference type="InterPro" id="IPR019357">
    <property type="entry name" value="SCOC"/>
</dbReference>
<dbReference type="Pfam" id="PF10224">
    <property type="entry name" value="DUF2205"/>
    <property type="match status" value="1"/>
</dbReference>
<dbReference type="PANTHER" id="PTHR21614:SF0">
    <property type="entry name" value="GEO08385P1"/>
    <property type="match status" value="1"/>
</dbReference>
<evidence type="ECO:0000313" key="12">
    <source>
        <dbReference type="Proteomes" id="UP000193920"/>
    </source>
</evidence>
<evidence type="ECO:0000256" key="6">
    <source>
        <dbReference type="ARBA" id="ARBA00022490"/>
    </source>
</evidence>
<name>A0A1Y2AKD0_9FUNG</name>
<evidence type="ECO:0000256" key="1">
    <source>
        <dbReference type="ARBA" id="ARBA00002743"/>
    </source>
</evidence>
<sequence>GQFARQNSISYKTSIFSGSLVGDRKHGSDPEKEELIERFKSLQYNLKDVIDKVEKAKKENAQLNSENQILSKYINNLMSSTSGLS</sequence>
<dbReference type="GO" id="GO:0000139">
    <property type="term" value="C:Golgi membrane"/>
    <property type="evidence" value="ECO:0007669"/>
    <property type="project" value="UniProtKB-SubCell"/>
</dbReference>
<keyword evidence="7" id="KW-0333">Golgi apparatus</keyword>
<evidence type="ECO:0000313" key="11">
    <source>
        <dbReference type="EMBL" id="ORY23013.1"/>
    </source>
</evidence>
<dbReference type="Gene3D" id="1.20.5.170">
    <property type="match status" value="1"/>
</dbReference>
<dbReference type="OrthoDB" id="2163284at2759"/>
<evidence type="ECO:0000256" key="8">
    <source>
        <dbReference type="ARBA" id="ARBA00023054"/>
    </source>
</evidence>
<reference evidence="11 12" key="1">
    <citation type="submission" date="2016-08" db="EMBL/GenBank/DDBJ databases">
        <title>A Parts List for Fungal Cellulosomes Revealed by Comparative Genomics.</title>
        <authorList>
            <consortium name="DOE Joint Genome Institute"/>
            <person name="Haitjema C.H."/>
            <person name="Gilmore S.P."/>
            <person name="Henske J.K."/>
            <person name="Solomon K.V."/>
            <person name="De Groot R."/>
            <person name="Kuo A."/>
            <person name="Mondo S.J."/>
            <person name="Salamov A.A."/>
            <person name="Labutti K."/>
            <person name="Zhao Z."/>
            <person name="Chiniquy J."/>
            <person name="Barry K."/>
            <person name="Brewer H.M."/>
            <person name="Purvine S.O."/>
            <person name="Wright A.T."/>
            <person name="Boxma B."/>
            <person name="Van Alen T."/>
            <person name="Hackstein J.H."/>
            <person name="Baker S.E."/>
            <person name="Grigoriev I.V."/>
            <person name="O'Malley M.A."/>
        </authorList>
    </citation>
    <scope>NUCLEOTIDE SEQUENCE [LARGE SCALE GENOMIC DNA]</scope>
    <source>
        <strain evidence="11 12">G1</strain>
    </source>
</reference>
<feature type="non-terminal residue" evidence="11">
    <location>
        <position position="1"/>
    </location>
</feature>
<keyword evidence="8 10" id="KW-0175">Coiled coil</keyword>
<keyword evidence="9" id="KW-0472">Membrane</keyword>
<dbReference type="STRING" id="1754190.A0A1Y2AKD0"/>
<evidence type="ECO:0000256" key="9">
    <source>
        <dbReference type="ARBA" id="ARBA00023136"/>
    </source>
</evidence>
<feature type="coiled-coil region" evidence="10">
    <location>
        <begin position="32"/>
        <end position="73"/>
    </location>
</feature>
<comment type="subcellular location">
    <subcellularLocation>
        <location evidence="3">Cytoplasm</location>
        <location evidence="3">Cytosol</location>
    </subcellularLocation>
    <subcellularLocation>
        <location evidence="2">Golgi apparatus membrane</location>
        <topology evidence="2">Peripheral membrane protein</topology>
        <orientation evidence="2">Cytoplasmic side</orientation>
    </subcellularLocation>
    <subcellularLocation>
        <location evidence="4">Golgi apparatus</location>
        <location evidence="4">trans-Golgi network</location>
    </subcellularLocation>
</comment>
<keyword evidence="6" id="KW-0963">Cytoplasm</keyword>
<evidence type="ECO:0000256" key="10">
    <source>
        <dbReference type="SAM" id="Coils"/>
    </source>
</evidence>
<proteinExistence type="inferred from homology"/>
<evidence type="ECO:0000256" key="5">
    <source>
        <dbReference type="ARBA" id="ARBA00010880"/>
    </source>
</evidence>
<evidence type="ECO:0000256" key="4">
    <source>
        <dbReference type="ARBA" id="ARBA00004601"/>
    </source>
</evidence>
<keyword evidence="12" id="KW-1185">Reference proteome</keyword>
<dbReference type="GO" id="GO:0005829">
    <property type="term" value="C:cytosol"/>
    <property type="evidence" value="ECO:0007669"/>
    <property type="project" value="UniProtKB-SubCell"/>
</dbReference>
<evidence type="ECO:0000256" key="7">
    <source>
        <dbReference type="ARBA" id="ARBA00023034"/>
    </source>
</evidence>
<accession>A0A1Y2AKD0</accession>
<evidence type="ECO:0000256" key="3">
    <source>
        <dbReference type="ARBA" id="ARBA00004514"/>
    </source>
</evidence>
<comment type="similarity">
    <text evidence="5">Belongs to the SCOC family.</text>
</comment>
<evidence type="ECO:0000256" key="2">
    <source>
        <dbReference type="ARBA" id="ARBA00004255"/>
    </source>
</evidence>
<dbReference type="AlphaFoldDB" id="A0A1Y2AKD0"/>
<dbReference type="Proteomes" id="UP000193920">
    <property type="component" value="Unassembled WGS sequence"/>
</dbReference>
<gene>
    <name evidence="11" type="ORF">LY90DRAFT_706948</name>
</gene>
<organism evidence="11 12">
    <name type="scientific">Neocallimastix californiae</name>
    <dbReference type="NCBI Taxonomy" id="1754190"/>
    <lineage>
        <taxon>Eukaryota</taxon>
        <taxon>Fungi</taxon>
        <taxon>Fungi incertae sedis</taxon>
        <taxon>Chytridiomycota</taxon>
        <taxon>Chytridiomycota incertae sedis</taxon>
        <taxon>Neocallimastigomycetes</taxon>
        <taxon>Neocallimastigales</taxon>
        <taxon>Neocallimastigaceae</taxon>
        <taxon>Neocallimastix</taxon>
    </lineage>
</organism>